<evidence type="ECO:0000313" key="5">
    <source>
        <dbReference type="EMBL" id="GLQ23710.1"/>
    </source>
</evidence>
<keyword evidence="3 5" id="KW-0456">Lyase</keyword>
<dbReference type="RefSeq" id="WP_284389382.1">
    <property type="nucleotide sequence ID" value="NZ_BSNK01000001.1"/>
</dbReference>
<dbReference type="Gene3D" id="3.20.20.70">
    <property type="entry name" value="Aldolase class I"/>
    <property type="match status" value="1"/>
</dbReference>
<name>A0ABQ5V9H9_9PROT</name>
<comment type="caution">
    <text evidence="5">The sequence shown here is derived from an EMBL/GenBank/DDBJ whole genome shotgun (WGS) entry which is preliminary data.</text>
</comment>
<reference evidence="5" key="1">
    <citation type="journal article" date="2014" name="Int. J. Syst. Evol. Microbiol.">
        <title>Complete genome of a new Firmicutes species belonging to the dominant human colonic microbiota ('Ruminococcus bicirculans') reveals two chromosomes and a selective capacity to utilize plant glucans.</title>
        <authorList>
            <consortium name="NISC Comparative Sequencing Program"/>
            <person name="Wegmann U."/>
            <person name="Louis P."/>
            <person name="Goesmann A."/>
            <person name="Henrissat B."/>
            <person name="Duncan S.H."/>
            <person name="Flint H.J."/>
        </authorList>
    </citation>
    <scope>NUCLEOTIDE SEQUENCE</scope>
    <source>
        <strain evidence="5">NBRC 108219</strain>
    </source>
</reference>
<feature type="domain" description="Pyruvate carboxyltransferase" evidence="4">
    <location>
        <begin position="5"/>
        <end position="277"/>
    </location>
</feature>
<evidence type="ECO:0000259" key="4">
    <source>
        <dbReference type="PROSITE" id="PS50991"/>
    </source>
</evidence>
<dbReference type="InterPro" id="IPR000891">
    <property type="entry name" value="PYR_CT"/>
</dbReference>
<evidence type="ECO:0000256" key="3">
    <source>
        <dbReference type="ARBA" id="ARBA00023239"/>
    </source>
</evidence>
<dbReference type="EMBL" id="BSNK01000001">
    <property type="protein sequence ID" value="GLQ23710.1"/>
    <property type="molecule type" value="Genomic_DNA"/>
</dbReference>
<dbReference type="NCBIfam" id="NF004283">
    <property type="entry name" value="PRK05692.1"/>
    <property type="match status" value="1"/>
</dbReference>
<keyword evidence="6" id="KW-1185">Reference proteome</keyword>
<dbReference type="InterPro" id="IPR013785">
    <property type="entry name" value="Aldolase_TIM"/>
</dbReference>
<dbReference type="Proteomes" id="UP001161391">
    <property type="component" value="Unassembled WGS sequence"/>
</dbReference>
<dbReference type="GO" id="GO:0016829">
    <property type="term" value="F:lyase activity"/>
    <property type="evidence" value="ECO:0007669"/>
    <property type="project" value="UniProtKB-KW"/>
</dbReference>
<dbReference type="PANTHER" id="PTHR42738:SF7">
    <property type="entry name" value="HYDROXYMETHYLGLUTARYL-COA LYASE"/>
    <property type="match status" value="1"/>
</dbReference>
<keyword evidence="2" id="KW-0479">Metal-binding</keyword>
<dbReference type="SUPFAM" id="SSF51569">
    <property type="entry name" value="Aldolase"/>
    <property type="match status" value="1"/>
</dbReference>
<dbReference type="InterPro" id="IPR043594">
    <property type="entry name" value="HMGL"/>
</dbReference>
<reference evidence="5" key="2">
    <citation type="submission" date="2023-01" db="EMBL/GenBank/DDBJ databases">
        <title>Draft genome sequence of Algimonas ampicilliniresistens strain NBRC 108219.</title>
        <authorList>
            <person name="Sun Q."/>
            <person name="Mori K."/>
        </authorList>
    </citation>
    <scope>NUCLEOTIDE SEQUENCE</scope>
    <source>
        <strain evidence="5">NBRC 108219</strain>
    </source>
</reference>
<dbReference type="CDD" id="cd07938">
    <property type="entry name" value="DRE_TIM_HMGL"/>
    <property type="match status" value="1"/>
</dbReference>
<protein>
    <submittedName>
        <fullName evidence="5">Hydroxymethylglutaryl-CoA lyase</fullName>
    </submittedName>
</protein>
<evidence type="ECO:0000256" key="2">
    <source>
        <dbReference type="ARBA" id="ARBA00022723"/>
    </source>
</evidence>
<sequence length="307" mass="32780">MLNKITISEVGPRDGLQNCRGVMPTDMKARWITALYEAGVREIEVGSFVPPKLFPQLADTAEMVAHAKTLPGLRVLALVPNLRGAQAAIAAGVDAMGFPLSVSETHSKKNLRQTHDQAVQNVRQIAALIATQPKDQRPSFEGALSTAFGCSIEGVISEETVLRLAERLIEAGVDELGLSDTVGYANPVQVKRLIRRTREVAGADKVKSVHLHNSYGQGLANAFAAWEEGIETFDSSLGGLGGCPSSPGASGNIVTEDLVQMFHAMGVETGINMNKLIACRRFLEEGLPGEPLYGFTPNAGIPKHMVA</sequence>
<dbReference type="Pfam" id="PF00682">
    <property type="entry name" value="HMGL-like"/>
    <property type="match status" value="1"/>
</dbReference>
<gene>
    <name evidence="5" type="primary">hmgCl</name>
    <name evidence="5" type="ORF">GCM10007853_15840</name>
</gene>
<evidence type="ECO:0000256" key="1">
    <source>
        <dbReference type="ARBA" id="ARBA00009405"/>
    </source>
</evidence>
<proteinExistence type="inferred from homology"/>
<dbReference type="PROSITE" id="PS50991">
    <property type="entry name" value="PYR_CT"/>
    <property type="match status" value="1"/>
</dbReference>
<organism evidence="5 6">
    <name type="scientific">Algimonas ampicilliniresistens</name>
    <dbReference type="NCBI Taxonomy" id="1298735"/>
    <lineage>
        <taxon>Bacteria</taxon>
        <taxon>Pseudomonadati</taxon>
        <taxon>Pseudomonadota</taxon>
        <taxon>Alphaproteobacteria</taxon>
        <taxon>Maricaulales</taxon>
        <taxon>Robiginitomaculaceae</taxon>
        <taxon>Algimonas</taxon>
    </lineage>
</organism>
<evidence type="ECO:0000313" key="6">
    <source>
        <dbReference type="Proteomes" id="UP001161391"/>
    </source>
</evidence>
<comment type="similarity">
    <text evidence="1">Belongs to the HMG-CoA lyase family.</text>
</comment>
<accession>A0ABQ5V9H9</accession>
<dbReference type="PANTHER" id="PTHR42738">
    <property type="entry name" value="HYDROXYMETHYLGLUTARYL-COA LYASE"/>
    <property type="match status" value="1"/>
</dbReference>